<dbReference type="InterPro" id="IPR003583">
    <property type="entry name" value="Hlx-hairpin-Hlx_DNA-bd_motif"/>
</dbReference>
<dbReference type="InterPro" id="IPR027785">
    <property type="entry name" value="UvrD-like_helicase_C"/>
</dbReference>
<dbReference type="PANTHER" id="PTHR43788:SF6">
    <property type="entry name" value="DNA HELICASE B"/>
    <property type="match status" value="1"/>
</dbReference>
<dbReference type="SUPFAM" id="SSF52540">
    <property type="entry name" value="P-loop containing nucleoside triphosphate hydrolases"/>
    <property type="match status" value="2"/>
</dbReference>
<keyword evidence="5" id="KW-0347">Helicase</keyword>
<dbReference type="SMART" id="SM00382">
    <property type="entry name" value="AAA"/>
    <property type="match status" value="1"/>
</dbReference>
<dbReference type="InterPro" id="IPR055446">
    <property type="entry name" value="RecD2_N_OB"/>
</dbReference>
<dbReference type="GO" id="GO:0006310">
    <property type="term" value="P:DNA recombination"/>
    <property type="evidence" value="ECO:0007669"/>
    <property type="project" value="InterPro"/>
</dbReference>
<dbReference type="Gene3D" id="1.10.10.2220">
    <property type="match status" value="1"/>
</dbReference>
<keyword evidence="6" id="KW-1185">Reference proteome</keyword>
<dbReference type="InterPro" id="IPR050534">
    <property type="entry name" value="Coronavir_polyprotein_1ab"/>
</dbReference>
<dbReference type="GO" id="GO:0006281">
    <property type="term" value="P:DNA repair"/>
    <property type="evidence" value="ECO:0007669"/>
    <property type="project" value="InterPro"/>
</dbReference>
<feature type="domain" description="Helix-hairpin-helix DNA-binding motif class 1" evidence="3">
    <location>
        <begin position="210"/>
        <end position="229"/>
    </location>
</feature>
<dbReference type="Gene3D" id="2.30.30.940">
    <property type="match status" value="1"/>
</dbReference>
<dbReference type="CDD" id="cd17933">
    <property type="entry name" value="DEXSc_RecD-like"/>
    <property type="match status" value="1"/>
</dbReference>
<dbReference type="Pfam" id="PF13538">
    <property type="entry name" value="UvrD_C_2"/>
    <property type="match status" value="1"/>
</dbReference>
<dbReference type="InterPro" id="IPR041451">
    <property type="entry name" value="RecD2_SH13"/>
</dbReference>
<dbReference type="Gene3D" id="3.40.50.300">
    <property type="entry name" value="P-loop containing nucleotide triphosphate hydrolases"/>
    <property type="match status" value="2"/>
</dbReference>
<accession>A0A1K1LJS6</accession>
<dbReference type="GO" id="GO:0017116">
    <property type="term" value="F:single-stranded DNA helicase activity"/>
    <property type="evidence" value="ECO:0007669"/>
    <property type="project" value="TreeGrafter"/>
</dbReference>
<dbReference type="EMBL" id="LT630450">
    <property type="protein sequence ID" value="SFV73734.1"/>
    <property type="molecule type" value="Genomic_DNA"/>
</dbReference>
<dbReference type="InterPro" id="IPR027417">
    <property type="entry name" value="P-loop_NTPase"/>
</dbReference>
<dbReference type="Pfam" id="PF13245">
    <property type="entry name" value="AAA_19"/>
    <property type="match status" value="1"/>
</dbReference>
<dbReference type="Gene3D" id="1.10.150.20">
    <property type="entry name" value="5' to 3' exonuclease, C-terminal subdomain"/>
    <property type="match status" value="1"/>
</dbReference>
<dbReference type="HAMAP" id="MF_01488">
    <property type="entry name" value="RecD2"/>
    <property type="match status" value="1"/>
</dbReference>
<dbReference type="InterPro" id="IPR010994">
    <property type="entry name" value="RuvA_2-like"/>
</dbReference>
<dbReference type="AlphaFoldDB" id="A0A1K1LJS6"/>
<evidence type="ECO:0000259" key="4">
    <source>
        <dbReference type="SMART" id="SM00382"/>
    </source>
</evidence>
<dbReference type="RefSeq" id="WP_072335876.1">
    <property type="nucleotide sequence ID" value="NZ_CBCTAE010000045.1"/>
</dbReference>
<feature type="domain" description="AAA+ ATPase" evidence="4">
    <location>
        <begin position="381"/>
        <end position="580"/>
    </location>
</feature>
<dbReference type="OrthoDB" id="9763659at2"/>
<dbReference type="Pfam" id="PF18335">
    <property type="entry name" value="SH3_13"/>
    <property type="match status" value="1"/>
</dbReference>
<dbReference type="GO" id="GO:0005524">
    <property type="term" value="F:ATP binding"/>
    <property type="evidence" value="ECO:0007669"/>
    <property type="project" value="UniProtKB-KW"/>
</dbReference>
<dbReference type="CDD" id="cd18809">
    <property type="entry name" value="SF1_C_RecD"/>
    <property type="match status" value="1"/>
</dbReference>
<dbReference type="InterPro" id="IPR029493">
    <property type="entry name" value="RecD2-like_HHH"/>
</dbReference>
<keyword evidence="2" id="KW-0067">ATP-binding</keyword>
<dbReference type="InterPro" id="IPR006345">
    <property type="entry name" value="RecD2"/>
</dbReference>
<dbReference type="Pfam" id="PF14490">
    <property type="entry name" value="HHH_RecD2"/>
    <property type="match status" value="1"/>
</dbReference>
<feature type="domain" description="Helix-hairpin-helix DNA-binding motif class 1" evidence="3">
    <location>
        <begin position="118"/>
        <end position="132"/>
    </location>
</feature>
<reference evidence="6" key="1">
    <citation type="submission" date="2016-10" db="EMBL/GenBank/DDBJ databases">
        <authorList>
            <person name="Wegmann U."/>
        </authorList>
    </citation>
    <scope>NUCLEOTIDE SEQUENCE [LARGE SCALE GENOMIC DNA]</scope>
</reference>
<dbReference type="Pfam" id="PF14520">
    <property type="entry name" value="HHH_5"/>
    <property type="match status" value="1"/>
</dbReference>
<evidence type="ECO:0000313" key="5">
    <source>
        <dbReference type="EMBL" id="SFV73734.1"/>
    </source>
</evidence>
<dbReference type="NCBIfam" id="TIGR01448">
    <property type="entry name" value="recD_rel"/>
    <property type="match status" value="1"/>
</dbReference>
<dbReference type="PANTHER" id="PTHR43788">
    <property type="entry name" value="DNA2/NAM7 HELICASE FAMILY MEMBER"/>
    <property type="match status" value="1"/>
</dbReference>
<feature type="domain" description="Helix-hairpin-helix DNA-binding motif class 1" evidence="3">
    <location>
        <begin position="146"/>
        <end position="165"/>
    </location>
</feature>
<dbReference type="KEGG" id="dpg:DESPIGER_1905"/>
<evidence type="ECO:0000313" key="6">
    <source>
        <dbReference type="Proteomes" id="UP000186323"/>
    </source>
</evidence>
<organism evidence="5 6">
    <name type="scientific">Desulfovibrio piger</name>
    <dbReference type="NCBI Taxonomy" id="901"/>
    <lineage>
        <taxon>Bacteria</taxon>
        <taxon>Pseudomonadati</taxon>
        <taxon>Thermodesulfobacteriota</taxon>
        <taxon>Desulfovibrionia</taxon>
        <taxon>Desulfovibrionales</taxon>
        <taxon>Desulfovibrionaceae</taxon>
        <taxon>Desulfovibrio</taxon>
    </lineage>
</organism>
<evidence type="ECO:0000259" key="3">
    <source>
        <dbReference type="SMART" id="SM00278"/>
    </source>
</evidence>
<dbReference type="InterPro" id="IPR003593">
    <property type="entry name" value="AAA+_ATPase"/>
</dbReference>
<keyword evidence="1" id="KW-0547">Nucleotide-binding</keyword>
<keyword evidence="5" id="KW-0378">Hydrolase</keyword>
<name>A0A1K1LJS6_9BACT</name>
<sequence>MSDELPLLRDPDAAELTGTLERVVFHNEENGYTVLRLLPDRALPVEARVKGAPSRTVSRDPVTCVGHMVNPQAGVQLRVSGRWVNNARFGRQLAFDMAEEMLPATSEGIRLYLASGLIKGVGEEMAGRIVAAFGTDTIRVLDEEPERLLKIKGVGKKSFEKIRDSWAEHRGIRDLLLFLQPHGITPAYAVRIYRAYGGEALNVVRENPYRLAMDIRGIGFVTADAAARKLGFAEDHPLRIQAGLLYVLQKATDDGNVFLPEEELLDQACRQLDVDRDLARQAVLALEQEERVVRESLDELPGRLPAVFREDGDEAEAPEVAVYLRRYHHYESRTAFYLHRLLHSPKAVRFAEPDALVEKVTESLSISLAPEQLEAVRTAARSKVMVLTGGPGTGKTTIINAIIRLFAEVKARILLAAPTGRAAKRMSETSGREARTIHRLLEYSPQEDGFARNEDNPLACGLLVVDEASMMDTLLFYHLLKAVPLGATVVLVGDVHQLPSVGPGNVLADIIASGAVPVVELTEIFRQSAESEIICNAHLINKGQVPSLESSRDRLSDFYFIHQNDPERAADMVVDLVRNHIPRRFGLDPVNDIQVLTPMHKGAVGAAQLNLRLQASLNPNGLEVRRGDRSFRLHDKVMQIRNNYDKDVFNGDVGRIVFLDGKERTLSVRYDDRVVPYDFDELDELTPAYAISIHKSQGSEYPAVVIPLMMQHYVLLQRNLVYTGVTRGKKLVVLVGESRALHMAVKNNRTRTRHTRLALRLQPLT</sequence>
<dbReference type="GO" id="GO:0043139">
    <property type="term" value="F:5'-3' DNA helicase activity"/>
    <property type="evidence" value="ECO:0007669"/>
    <property type="project" value="InterPro"/>
</dbReference>
<dbReference type="SUPFAM" id="SSF47781">
    <property type="entry name" value="RuvA domain 2-like"/>
    <property type="match status" value="1"/>
</dbReference>
<dbReference type="Pfam" id="PF23139">
    <property type="entry name" value="OB_YrrC"/>
    <property type="match status" value="1"/>
</dbReference>
<gene>
    <name evidence="5" type="ORF">DESPIGER_1905</name>
</gene>
<evidence type="ECO:0000256" key="1">
    <source>
        <dbReference type="ARBA" id="ARBA00022741"/>
    </source>
</evidence>
<dbReference type="Proteomes" id="UP000186323">
    <property type="component" value="Chromosome I"/>
</dbReference>
<evidence type="ECO:0000256" key="2">
    <source>
        <dbReference type="ARBA" id="ARBA00022840"/>
    </source>
</evidence>
<proteinExistence type="inferred from homology"/>
<dbReference type="GO" id="GO:0009338">
    <property type="term" value="C:exodeoxyribonuclease V complex"/>
    <property type="evidence" value="ECO:0007669"/>
    <property type="project" value="TreeGrafter"/>
</dbReference>
<dbReference type="GO" id="GO:0003677">
    <property type="term" value="F:DNA binding"/>
    <property type="evidence" value="ECO:0007669"/>
    <property type="project" value="InterPro"/>
</dbReference>
<dbReference type="SMART" id="SM00278">
    <property type="entry name" value="HhH1"/>
    <property type="match status" value="3"/>
</dbReference>
<protein>
    <submittedName>
        <fullName evidence="5">RecD-like DNA helicase YrrC</fullName>
    </submittedName>
</protein>